<organism evidence="1 2">
    <name type="scientific">Racocetra persica</name>
    <dbReference type="NCBI Taxonomy" id="160502"/>
    <lineage>
        <taxon>Eukaryota</taxon>
        <taxon>Fungi</taxon>
        <taxon>Fungi incertae sedis</taxon>
        <taxon>Mucoromycota</taxon>
        <taxon>Glomeromycotina</taxon>
        <taxon>Glomeromycetes</taxon>
        <taxon>Diversisporales</taxon>
        <taxon>Gigasporaceae</taxon>
        <taxon>Racocetra</taxon>
    </lineage>
</organism>
<feature type="non-terminal residue" evidence="1">
    <location>
        <position position="135"/>
    </location>
</feature>
<proteinExistence type="predicted"/>
<accession>A0ACA9SWS3</accession>
<evidence type="ECO:0000313" key="1">
    <source>
        <dbReference type="EMBL" id="CAG8849114.1"/>
    </source>
</evidence>
<keyword evidence="2" id="KW-1185">Reference proteome</keyword>
<gene>
    <name evidence="1" type="ORF">RPERSI_LOCUS35448</name>
</gene>
<sequence length="135" mass="15691">YTNETNFKENRVGFLLRIDSGHQQTIKLQEKCDVQKSETPFTPKSSRLLKSPKSKCQIEQEFLTIQARALSQLRSALKKALERFIKKPPKFQNKDDHMILVHVRSYFERAIKNLHGHFYEYSSPKASHVFGGVPT</sequence>
<reference evidence="1" key="1">
    <citation type="submission" date="2021-06" db="EMBL/GenBank/DDBJ databases">
        <authorList>
            <person name="Kallberg Y."/>
            <person name="Tangrot J."/>
            <person name="Rosling A."/>
        </authorList>
    </citation>
    <scope>NUCLEOTIDE SEQUENCE</scope>
    <source>
        <strain evidence="1">MA461A</strain>
    </source>
</reference>
<dbReference type="EMBL" id="CAJVQC010163940">
    <property type="protein sequence ID" value="CAG8849114.1"/>
    <property type="molecule type" value="Genomic_DNA"/>
</dbReference>
<protein>
    <submittedName>
        <fullName evidence="1">6701_t:CDS:1</fullName>
    </submittedName>
</protein>
<dbReference type="Proteomes" id="UP000789920">
    <property type="component" value="Unassembled WGS sequence"/>
</dbReference>
<name>A0ACA9SWS3_9GLOM</name>
<evidence type="ECO:0000313" key="2">
    <source>
        <dbReference type="Proteomes" id="UP000789920"/>
    </source>
</evidence>
<comment type="caution">
    <text evidence="1">The sequence shown here is derived from an EMBL/GenBank/DDBJ whole genome shotgun (WGS) entry which is preliminary data.</text>
</comment>
<feature type="non-terminal residue" evidence="1">
    <location>
        <position position="1"/>
    </location>
</feature>